<sequence>MKNELNVQLTPDFRLTADDRNFIVKERRLVDPTLAPNWKARLAANPTLDPSPREVWEDAGYYGYTPAGLTAALGTVRIKAAASGNAETLAEFMAQLAAETERIVAALSSGQLRDFDVKLAS</sequence>
<reference evidence="1 2" key="1">
    <citation type="submission" date="2018-07" db="EMBL/GenBank/DDBJ databases">
        <title>Genomic Encyclopedia of Type Strains, Phase III (KMG-III): the genomes of soil and plant-associated and newly described type strains.</title>
        <authorList>
            <person name="Whitman W."/>
        </authorList>
    </citation>
    <scope>NUCLEOTIDE SEQUENCE [LARGE SCALE GENOMIC DNA]</scope>
    <source>
        <strain evidence="1 2">CECT 8333</strain>
    </source>
</reference>
<evidence type="ECO:0000313" key="1">
    <source>
        <dbReference type="EMBL" id="RCX22884.1"/>
    </source>
</evidence>
<dbReference type="AlphaFoldDB" id="A0A369BTE7"/>
<gene>
    <name evidence="1" type="ORF">DFP94_101473</name>
</gene>
<accession>A0A369BTE7</accession>
<dbReference type="Proteomes" id="UP000253090">
    <property type="component" value="Unassembled WGS sequence"/>
</dbReference>
<evidence type="ECO:0000313" key="2">
    <source>
        <dbReference type="Proteomes" id="UP000253090"/>
    </source>
</evidence>
<name>A0A369BTE7_9BACL</name>
<comment type="caution">
    <text evidence="1">The sequence shown here is derived from an EMBL/GenBank/DDBJ whole genome shotgun (WGS) entry which is preliminary data.</text>
</comment>
<organism evidence="1 2">
    <name type="scientific">Fontibacillus phaseoli</name>
    <dbReference type="NCBI Taxonomy" id="1416533"/>
    <lineage>
        <taxon>Bacteria</taxon>
        <taxon>Bacillati</taxon>
        <taxon>Bacillota</taxon>
        <taxon>Bacilli</taxon>
        <taxon>Bacillales</taxon>
        <taxon>Paenibacillaceae</taxon>
        <taxon>Fontibacillus</taxon>
    </lineage>
</organism>
<proteinExistence type="predicted"/>
<protein>
    <submittedName>
        <fullName evidence="1">Uncharacterized protein</fullName>
    </submittedName>
</protein>
<keyword evidence="2" id="KW-1185">Reference proteome</keyword>
<dbReference type="EMBL" id="QPJW01000001">
    <property type="protein sequence ID" value="RCX22884.1"/>
    <property type="molecule type" value="Genomic_DNA"/>
</dbReference>